<dbReference type="InterPro" id="IPR051303">
    <property type="entry name" value="Armcx_regulator"/>
</dbReference>
<dbReference type="Pfam" id="PF04826">
    <property type="entry name" value="Arm_2"/>
    <property type="match status" value="1"/>
</dbReference>
<evidence type="ECO:0000256" key="7">
    <source>
        <dbReference type="SAM" id="MobiDB-lite"/>
    </source>
</evidence>
<dbReference type="InterPro" id="IPR016024">
    <property type="entry name" value="ARM-type_fold"/>
</dbReference>
<evidence type="ECO:0000256" key="6">
    <source>
        <dbReference type="ARBA" id="ARBA00023136"/>
    </source>
</evidence>
<organism evidence="9 10">
    <name type="scientific">Pelobates cultripes</name>
    <name type="common">Western spadefoot toad</name>
    <dbReference type="NCBI Taxonomy" id="61616"/>
    <lineage>
        <taxon>Eukaryota</taxon>
        <taxon>Metazoa</taxon>
        <taxon>Chordata</taxon>
        <taxon>Craniata</taxon>
        <taxon>Vertebrata</taxon>
        <taxon>Euteleostomi</taxon>
        <taxon>Amphibia</taxon>
        <taxon>Batrachia</taxon>
        <taxon>Anura</taxon>
        <taxon>Pelobatoidea</taxon>
        <taxon>Pelobatidae</taxon>
        <taxon>Pelobates</taxon>
    </lineage>
</organism>
<dbReference type="PANTHER" id="PTHR15712:SF23">
    <property type="entry name" value="ARMADILLO REPEAT CONTAINING 10"/>
    <property type="match status" value="1"/>
</dbReference>
<keyword evidence="4" id="KW-1133">Transmembrane helix</keyword>
<evidence type="ECO:0000313" key="9">
    <source>
        <dbReference type="EMBL" id="CAH2275725.1"/>
    </source>
</evidence>
<dbReference type="GO" id="GO:0005741">
    <property type="term" value="C:mitochondrial outer membrane"/>
    <property type="evidence" value="ECO:0007669"/>
    <property type="project" value="UniProtKB-SubCell"/>
</dbReference>
<evidence type="ECO:0000259" key="8">
    <source>
        <dbReference type="Pfam" id="PF04826"/>
    </source>
</evidence>
<keyword evidence="5" id="KW-0496">Mitochondrion</keyword>
<keyword evidence="3" id="KW-1000">Mitochondrion outer membrane</keyword>
<gene>
    <name evidence="9" type="ORF">PECUL_23A042726</name>
</gene>
<feature type="domain" description="Armadillo repeat-containing" evidence="8">
    <location>
        <begin position="79"/>
        <end position="292"/>
    </location>
</feature>
<comment type="subcellular location">
    <subcellularLocation>
        <location evidence="1">Mitochondrion outer membrane</location>
        <topology evidence="1">Single-pass membrane protein</topology>
    </subcellularLocation>
</comment>
<dbReference type="EMBL" id="OW240914">
    <property type="protein sequence ID" value="CAH2275725.1"/>
    <property type="molecule type" value="Genomic_DNA"/>
</dbReference>
<dbReference type="PROSITE" id="PS51257">
    <property type="entry name" value="PROKAR_LIPOPROTEIN"/>
    <property type="match status" value="1"/>
</dbReference>
<proteinExistence type="predicted"/>
<keyword evidence="2" id="KW-0812">Transmembrane</keyword>
<evidence type="ECO:0000256" key="2">
    <source>
        <dbReference type="ARBA" id="ARBA00022692"/>
    </source>
</evidence>
<dbReference type="InterPro" id="IPR011989">
    <property type="entry name" value="ARM-like"/>
</dbReference>
<evidence type="ECO:0000256" key="4">
    <source>
        <dbReference type="ARBA" id="ARBA00022989"/>
    </source>
</evidence>
<feature type="compositionally biased region" description="Gly residues" evidence="7">
    <location>
        <begin position="40"/>
        <end position="51"/>
    </location>
</feature>
<keyword evidence="6" id="KW-0472">Membrane</keyword>
<dbReference type="AlphaFoldDB" id="A0AAD1RPK3"/>
<keyword evidence="10" id="KW-1185">Reference proteome</keyword>
<evidence type="ECO:0000313" key="10">
    <source>
        <dbReference type="Proteomes" id="UP001295444"/>
    </source>
</evidence>
<dbReference type="InterPro" id="IPR006911">
    <property type="entry name" value="ARM-rpt_dom"/>
</dbReference>
<protein>
    <submittedName>
        <fullName evidence="9">Armadillo repeat-containing 10</fullName>
    </submittedName>
</protein>
<sequence length="330" mass="35337">MLAGRRAAVSQLLGVCAGAAACYWVYRLIAGAGRRRRDSGSGGGGGGGGKPGSLIDRVSGISPRAAARPDNVPQSAGDLKPHHIKKLLEIVATSSDTSLRELALVSLCNSAAFSVNQDLIRNLDGIRVIGEALSDLNSEVKVKALNTLNNLSMNVQNQKLIKDFLHGVCEMITSAALNSELQLAGLRLLINMSVTNSHHNHFIDYISFFLTLLAEGNRYTQIHASKVLVNLSANPSMAAPLLHSKGSSLLNALFDSCVHTDILSRVLRFAANVSENLESAHNCNGHYDENSLHTLLFGDSALLKMNLSSLSEHPEVEVKEQAARLIQSSK</sequence>
<dbReference type="Proteomes" id="UP001295444">
    <property type="component" value="Chromosome 03"/>
</dbReference>
<dbReference type="SUPFAM" id="SSF48371">
    <property type="entry name" value="ARM repeat"/>
    <property type="match status" value="1"/>
</dbReference>
<dbReference type="Gene3D" id="1.25.10.10">
    <property type="entry name" value="Leucine-rich Repeat Variant"/>
    <property type="match status" value="2"/>
</dbReference>
<reference evidence="9" key="1">
    <citation type="submission" date="2022-03" db="EMBL/GenBank/DDBJ databases">
        <authorList>
            <person name="Alioto T."/>
            <person name="Alioto T."/>
            <person name="Gomez Garrido J."/>
        </authorList>
    </citation>
    <scope>NUCLEOTIDE SEQUENCE</scope>
</reference>
<evidence type="ECO:0000256" key="5">
    <source>
        <dbReference type="ARBA" id="ARBA00023128"/>
    </source>
</evidence>
<feature type="region of interest" description="Disordered" evidence="7">
    <location>
        <begin position="34"/>
        <end position="53"/>
    </location>
</feature>
<evidence type="ECO:0000256" key="3">
    <source>
        <dbReference type="ARBA" id="ARBA00022787"/>
    </source>
</evidence>
<evidence type="ECO:0000256" key="1">
    <source>
        <dbReference type="ARBA" id="ARBA00004572"/>
    </source>
</evidence>
<dbReference type="PANTHER" id="PTHR15712">
    <property type="entry name" value="ARMADILLO REPEAT CONTAINING PROTEIN"/>
    <property type="match status" value="1"/>
</dbReference>
<name>A0AAD1RPK3_PELCU</name>
<accession>A0AAD1RPK3</accession>